<reference evidence="1" key="1">
    <citation type="submission" date="2020-08" db="EMBL/GenBank/DDBJ databases">
        <title>Multicomponent nature underlies the extraordinary mechanical properties of spider dragline silk.</title>
        <authorList>
            <person name="Kono N."/>
            <person name="Nakamura H."/>
            <person name="Mori M."/>
            <person name="Yoshida Y."/>
            <person name="Ohtoshi R."/>
            <person name="Malay A.D."/>
            <person name="Moran D.A.P."/>
            <person name="Tomita M."/>
            <person name="Numata K."/>
            <person name="Arakawa K."/>
        </authorList>
    </citation>
    <scope>NUCLEOTIDE SEQUENCE</scope>
</reference>
<name>A0A8X6USK1_TRICX</name>
<comment type="caution">
    <text evidence="1">The sequence shown here is derived from an EMBL/GenBank/DDBJ whole genome shotgun (WGS) entry which is preliminary data.</text>
</comment>
<dbReference type="EMBL" id="BMAU01021002">
    <property type="protein sequence ID" value="GFX86068.1"/>
    <property type="molecule type" value="Genomic_DNA"/>
</dbReference>
<evidence type="ECO:0000313" key="1">
    <source>
        <dbReference type="EMBL" id="GFX86068.1"/>
    </source>
</evidence>
<gene>
    <name evidence="1" type="primary">NCL1_16801</name>
    <name evidence="1" type="ORF">TNCV_2403641</name>
</gene>
<dbReference type="InterPro" id="IPR036397">
    <property type="entry name" value="RNaseH_sf"/>
</dbReference>
<dbReference type="Gene3D" id="3.30.420.10">
    <property type="entry name" value="Ribonuclease H-like superfamily/Ribonuclease H"/>
    <property type="match status" value="1"/>
</dbReference>
<protein>
    <submittedName>
        <fullName evidence="1">Uncharacterized protein</fullName>
    </submittedName>
</protein>
<dbReference type="GO" id="GO:0003676">
    <property type="term" value="F:nucleic acid binding"/>
    <property type="evidence" value="ECO:0007669"/>
    <property type="project" value="InterPro"/>
</dbReference>
<organism evidence="1">
    <name type="scientific">Trichonephila clavipes</name>
    <name type="common">Golden silk orbweaver</name>
    <name type="synonym">Nephila clavipes</name>
    <dbReference type="NCBI Taxonomy" id="2585209"/>
    <lineage>
        <taxon>Eukaryota</taxon>
        <taxon>Metazoa</taxon>
        <taxon>Ecdysozoa</taxon>
        <taxon>Arthropoda</taxon>
        <taxon>Chelicerata</taxon>
        <taxon>Arachnida</taxon>
        <taxon>Araneae</taxon>
        <taxon>Araneomorphae</taxon>
        <taxon>Entelegynae</taxon>
        <taxon>Araneoidea</taxon>
        <taxon>Nephilidae</taxon>
        <taxon>Trichonephila</taxon>
    </lineage>
</organism>
<accession>A0A8X6USK1</accession>
<sequence length="181" mass="19846">MAFGIAATITCAALDTHPSTPPFGVVPRMRKLDCSGMERSSLAKNPDSISAVMTIVVVFEDPVVNASILPMLYSNTPLPQRCDGTGAIAYNTRSPIVLIRGTTHTRQPSNMSMNYSQVLPLLQRLPGAIFQQDNAWPHTARMSQDWFRTVTLLLGLPDPHICLQWSISGIIWDGALCILRV</sequence>
<proteinExistence type="predicted"/>
<dbReference type="AlphaFoldDB" id="A0A8X6USK1"/>